<dbReference type="AlphaFoldDB" id="A0A1M7Q4L1"/>
<organism evidence="1 2">
    <name type="scientific">Cyclobacterium lianum</name>
    <dbReference type="NCBI Taxonomy" id="388280"/>
    <lineage>
        <taxon>Bacteria</taxon>
        <taxon>Pseudomonadati</taxon>
        <taxon>Bacteroidota</taxon>
        <taxon>Cytophagia</taxon>
        <taxon>Cytophagales</taxon>
        <taxon>Cyclobacteriaceae</taxon>
        <taxon>Cyclobacterium</taxon>
    </lineage>
</organism>
<name>A0A1M7Q4L1_9BACT</name>
<gene>
    <name evidence="1" type="ORF">SAMN04488057_1144</name>
</gene>
<dbReference type="RefSeq" id="WP_245802900.1">
    <property type="nucleotide sequence ID" value="NZ_FRCY01000014.1"/>
</dbReference>
<evidence type="ECO:0008006" key="3">
    <source>
        <dbReference type="Google" id="ProtNLM"/>
    </source>
</evidence>
<dbReference type="EMBL" id="FRCY01000014">
    <property type="protein sequence ID" value="SHN25271.1"/>
    <property type="molecule type" value="Genomic_DNA"/>
</dbReference>
<evidence type="ECO:0000313" key="1">
    <source>
        <dbReference type="EMBL" id="SHN25271.1"/>
    </source>
</evidence>
<sequence>MPPMFFSCWIFLLLFSCNSGNKGQDREGTGDKAVSISFEKLDSIQIDFLGIPVVHDIDPSSRKVLFMDNKEFSPEIHVADFEGKILASFLKSGDSPDSYGGLMSTLRIRDENTFLVYGYNGFMVYDFEGTLKSQVMLDDFEVPSTNWINMGFGMEKLGNRYVYINLEKPPFTSQEFKEFQLLSWLNPENGEKEPFIQFPESSVFRNGNYFFPKSWFPVYTLEEGRIHIVFGSDPVIYEFEKQPPYSLISTIPLNLPDYSQFKGSDHPKDGRLFGMGMISGRIENIKKIGGFFIVAYFPGYNSLDTEAHFENKSLAESTLFRERMQKKYPARIGILDSLGNLINDFVPEGLVANSMLIRNGELWMQEKPDEEVERDYFRLFRVGLKVNEPYNNDD</sequence>
<proteinExistence type="predicted"/>
<evidence type="ECO:0000313" key="2">
    <source>
        <dbReference type="Proteomes" id="UP000184513"/>
    </source>
</evidence>
<dbReference type="Proteomes" id="UP000184513">
    <property type="component" value="Unassembled WGS sequence"/>
</dbReference>
<reference evidence="1 2" key="1">
    <citation type="submission" date="2016-11" db="EMBL/GenBank/DDBJ databases">
        <authorList>
            <person name="Jaros S."/>
            <person name="Januszkiewicz K."/>
            <person name="Wedrychowicz H."/>
        </authorList>
    </citation>
    <scope>NUCLEOTIDE SEQUENCE [LARGE SCALE GENOMIC DNA]</scope>
    <source>
        <strain evidence="1 2">CGMCC 1.6102</strain>
    </source>
</reference>
<keyword evidence="2" id="KW-1185">Reference proteome</keyword>
<protein>
    <recommendedName>
        <fullName evidence="3">6-bladed beta-propeller protein</fullName>
    </recommendedName>
</protein>
<accession>A0A1M7Q4L1</accession>